<name>A0ABT7C387_9CYAN</name>
<protein>
    <submittedName>
        <fullName evidence="1">DUF5955 family protein</fullName>
    </submittedName>
</protein>
<dbReference type="Proteomes" id="UP001232992">
    <property type="component" value="Unassembled WGS sequence"/>
</dbReference>
<gene>
    <name evidence="1" type="ORF">PMH09_22375</name>
</gene>
<evidence type="ECO:0000313" key="1">
    <source>
        <dbReference type="EMBL" id="MDJ1185927.1"/>
    </source>
</evidence>
<dbReference type="EMBL" id="JAQOSQ010000071">
    <property type="protein sequence ID" value="MDJ1185927.1"/>
    <property type="molecule type" value="Genomic_DNA"/>
</dbReference>
<proteinExistence type="predicted"/>
<comment type="caution">
    <text evidence="1">The sequence shown here is derived from an EMBL/GenBank/DDBJ whole genome shotgun (WGS) entry which is preliminary data.</text>
</comment>
<dbReference type="Pfam" id="PF19380">
    <property type="entry name" value="DUF5955"/>
    <property type="match status" value="1"/>
</dbReference>
<dbReference type="InterPro" id="IPR045999">
    <property type="entry name" value="DUF5955"/>
</dbReference>
<organism evidence="1 2">
    <name type="scientific">Roseofilum casamattae BLCC-M143</name>
    <dbReference type="NCBI Taxonomy" id="3022442"/>
    <lineage>
        <taxon>Bacteria</taxon>
        <taxon>Bacillati</taxon>
        <taxon>Cyanobacteriota</taxon>
        <taxon>Cyanophyceae</taxon>
        <taxon>Desertifilales</taxon>
        <taxon>Desertifilaceae</taxon>
        <taxon>Roseofilum</taxon>
        <taxon>Roseofilum casamattae</taxon>
    </lineage>
</organism>
<reference evidence="1 2" key="1">
    <citation type="submission" date="2023-01" db="EMBL/GenBank/DDBJ databases">
        <title>Novel diversity within Roseofilum (Cyanobacteria; Desertifilaceae) from marine benthic mats with descriptions of four novel species.</title>
        <authorList>
            <person name="Wang Y."/>
            <person name="Berthold D.E."/>
            <person name="Hu J."/>
            <person name="Lefler F.W."/>
            <person name="Laughinghouse H.D. IV."/>
        </authorList>
    </citation>
    <scope>NUCLEOTIDE SEQUENCE [LARGE SCALE GENOMIC DNA]</scope>
    <source>
        <strain evidence="1 2">BLCC-M143</strain>
    </source>
</reference>
<evidence type="ECO:0000313" key="2">
    <source>
        <dbReference type="Proteomes" id="UP001232992"/>
    </source>
</evidence>
<dbReference type="RefSeq" id="WP_283760560.1">
    <property type="nucleotide sequence ID" value="NZ_JAQOSQ010000071.1"/>
</dbReference>
<accession>A0ABT7C387</accession>
<keyword evidence="2" id="KW-1185">Reference proteome</keyword>
<sequence>MSNKNQGIQMNGGTINAEQLAVGDKAQATKTTYTVAEGHQSDKQNDLANAIAELLQSLESHRTEITNFAEVSQAVNAVAEEVQKETPNKITLKGLLVGVKESVGSLAEIVQKIGVLQKAITTVTGIIW</sequence>